<gene>
    <name evidence="1" type="ordered locus">Mmc1_0567</name>
</gene>
<name>A0L548_MAGMM</name>
<dbReference type="EMBL" id="CP000471">
    <property type="protein sequence ID" value="ABK43091.1"/>
    <property type="molecule type" value="Genomic_DNA"/>
</dbReference>
<organism evidence="1 2">
    <name type="scientific">Magnetococcus marinus (strain ATCC BAA-1437 / JCM 17883 / MC-1)</name>
    <dbReference type="NCBI Taxonomy" id="156889"/>
    <lineage>
        <taxon>Bacteria</taxon>
        <taxon>Pseudomonadati</taxon>
        <taxon>Pseudomonadota</taxon>
        <taxon>Magnetococcia</taxon>
        <taxon>Magnetococcales</taxon>
        <taxon>Magnetococcaceae</taxon>
        <taxon>Magnetococcus</taxon>
    </lineage>
</organism>
<dbReference type="OrthoDB" id="1551011at2"/>
<reference evidence="2" key="1">
    <citation type="journal article" date="2009" name="Appl. Environ. Microbiol.">
        <title>Complete genome sequence of the chemolithoautotrophic marine magnetotactic coccus strain MC-1.</title>
        <authorList>
            <person name="Schubbe S."/>
            <person name="Williams T.J."/>
            <person name="Xie G."/>
            <person name="Kiss H.E."/>
            <person name="Brettin T.S."/>
            <person name="Martinez D."/>
            <person name="Ross C.A."/>
            <person name="Schuler D."/>
            <person name="Cox B.L."/>
            <person name="Nealson K.H."/>
            <person name="Bazylinski D.A."/>
        </authorList>
    </citation>
    <scope>NUCLEOTIDE SEQUENCE [LARGE SCALE GENOMIC DNA]</scope>
    <source>
        <strain evidence="2">ATCC BAA-1437 / JCM 17883 / MC-1</strain>
    </source>
</reference>
<dbReference type="eggNOG" id="ENOG5031CHB">
    <property type="taxonomic scope" value="Bacteria"/>
</dbReference>
<keyword evidence="2" id="KW-1185">Reference proteome</keyword>
<proteinExistence type="predicted"/>
<dbReference type="Proteomes" id="UP000002586">
    <property type="component" value="Chromosome"/>
</dbReference>
<dbReference type="KEGG" id="mgm:Mmc1_0567"/>
<dbReference type="HOGENOM" id="CLU_125515_0_0_5"/>
<dbReference type="RefSeq" id="WP_011712258.1">
    <property type="nucleotide sequence ID" value="NC_008576.1"/>
</dbReference>
<reference evidence="1 2" key="2">
    <citation type="journal article" date="2012" name="Int. J. Syst. Evol. Microbiol.">
        <title>Magnetococcus marinus gen. nov., sp. nov., a marine, magnetotactic bacterium that represents a novel lineage (Magnetococcaceae fam. nov.; Magnetococcales ord. nov.) at the base of the Alphaproteobacteria.</title>
        <authorList>
            <person name="Bazylinski D.A."/>
            <person name="Williams T.J."/>
            <person name="Lefevre C.T."/>
            <person name="Berg R.J."/>
            <person name="Zhang C.L."/>
            <person name="Bowser S.S."/>
            <person name="Dean A.J."/>
            <person name="Beveridge T.J."/>
        </authorList>
    </citation>
    <scope>NUCLEOTIDE SEQUENCE [LARGE SCALE GENOMIC DNA]</scope>
    <source>
        <strain evidence="2">ATCC BAA-1437 / JCM 17883 / MC-1</strain>
    </source>
</reference>
<evidence type="ECO:0000313" key="1">
    <source>
        <dbReference type="EMBL" id="ABK43091.1"/>
    </source>
</evidence>
<accession>A0L548</accession>
<protein>
    <submittedName>
        <fullName evidence="1">Uncharacterized protein</fullName>
    </submittedName>
</protein>
<dbReference type="AlphaFoldDB" id="A0L548"/>
<sequence>MTVPNQEWMEGELYFDFSQALSVISLDGHGQGHGMSHLMKAVDFVVEWEQELWLIEIKDPEKSTIPKQHRVAQLESFHQKLSSQSLLHAELFPKLIDSLIYLGLNQGISKKPMRYLTLIGMSSLQPPFLTVLKDALLNLHGGCLLGRPTKGWEKGFDVHLFNLELWNEWFPHCPASRIEK</sequence>
<evidence type="ECO:0000313" key="2">
    <source>
        <dbReference type="Proteomes" id="UP000002586"/>
    </source>
</evidence>